<dbReference type="InterPro" id="IPR023524">
    <property type="entry name" value="Uncharacterised_SprT-like"/>
</dbReference>
<name>A0ABS3L7A4_9ENTE</name>
<evidence type="ECO:0000259" key="5">
    <source>
        <dbReference type="SMART" id="SM00731"/>
    </source>
</evidence>
<dbReference type="InterPro" id="IPR035240">
    <property type="entry name" value="SprT_Zn_ribbon"/>
</dbReference>
<evidence type="ECO:0000313" key="6">
    <source>
        <dbReference type="EMBL" id="MBO1305492.1"/>
    </source>
</evidence>
<comment type="cofactor">
    <cofactor evidence="4">
        <name>Zn(2+)</name>
        <dbReference type="ChEBI" id="CHEBI:29105"/>
    </cofactor>
    <text evidence="4">Binds 1 zinc ion.</text>
</comment>
<protein>
    <recommendedName>
        <fullName evidence="4">Protein SprT-like</fullName>
    </recommendedName>
</protein>
<evidence type="ECO:0000256" key="1">
    <source>
        <dbReference type="ARBA" id="ARBA00022490"/>
    </source>
</evidence>
<dbReference type="NCBIfam" id="NF003339">
    <property type="entry name" value="PRK04351.1"/>
    <property type="match status" value="1"/>
</dbReference>
<accession>A0ABS3L7A4</accession>
<organism evidence="6 7">
    <name type="scientific">Candidatus Enterococcus moelleringii</name>
    <dbReference type="NCBI Taxonomy" id="2815325"/>
    <lineage>
        <taxon>Bacteria</taxon>
        <taxon>Bacillati</taxon>
        <taxon>Bacillota</taxon>
        <taxon>Bacilli</taxon>
        <taxon>Lactobacillales</taxon>
        <taxon>Enterococcaceae</taxon>
        <taxon>Enterococcus</taxon>
    </lineage>
</organism>
<keyword evidence="2 4" id="KW-0479">Metal-binding</keyword>
<dbReference type="InterPro" id="IPR006640">
    <property type="entry name" value="SprT-like_domain"/>
</dbReference>
<dbReference type="Proteomes" id="UP000664601">
    <property type="component" value="Unassembled WGS sequence"/>
</dbReference>
<dbReference type="Pfam" id="PF10263">
    <property type="entry name" value="SprT-like"/>
    <property type="match status" value="1"/>
</dbReference>
<dbReference type="RefSeq" id="WP_207672434.1">
    <property type="nucleotide sequence ID" value="NZ_JAFREM010000008.1"/>
</dbReference>
<reference evidence="6 7" key="1">
    <citation type="submission" date="2021-03" db="EMBL/GenBank/DDBJ databases">
        <title>Enterococcal diversity collection.</title>
        <authorList>
            <person name="Gilmore M.S."/>
            <person name="Schwartzman J."/>
            <person name="Van Tyne D."/>
            <person name="Martin M."/>
            <person name="Earl A.M."/>
            <person name="Manson A.L."/>
            <person name="Straub T."/>
            <person name="Salamzade R."/>
            <person name="Saavedra J."/>
            <person name="Lebreton F."/>
            <person name="Prichula J."/>
            <person name="Schaufler K."/>
            <person name="Gaca A."/>
            <person name="Sgardioli B."/>
            <person name="Wagenaar J."/>
            <person name="Strong T."/>
        </authorList>
    </citation>
    <scope>NUCLEOTIDE SEQUENCE [LARGE SCALE GENOMIC DNA]</scope>
    <source>
        <strain evidence="6 7">669A</strain>
    </source>
</reference>
<feature type="binding site" evidence="4">
    <location>
        <position position="71"/>
    </location>
    <ligand>
        <name>Zn(2+)</name>
        <dbReference type="ChEBI" id="CHEBI:29105"/>
    </ligand>
</feature>
<evidence type="ECO:0000256" key="3">
    <source>
        <dbReference type="ARBA" id="ARBA00022833"/>
    </source>
</evidence>
<sequence length="151" mass="17825">MTKEELQQLVEKISLESFQQPFVHQASFNRRLKTTGGRYHLNNHNLDFNPLLFERYGIEELIKVIKHELCHYHLHLAGKGYQHKDREFKELLQQTGGSRYAPRLAASTIQHYRCQNCGKKIQRRRKIDTERYVCGNCHGKLLFVRTEKASS</sequence>
<feature type="active site" evidence="4">
    <location>
        <position position="68"/>
    </location>
</feature>
<dbReference type="EMBL" id="JAFREM010000008">
    <property type="protein sequence ID" value="MBO1305492.1"/>
    <property type="molecule type" value="Genomic_DNA"/>
</dbReference>
<dbReference type="SMART" id="SM00731">
    <property type="entry name" value="SprT"/>
    <property type="match status" value="1"/>
</dbReference>
<comment type="caution">
    <text evidence="6">The sequence shown here is derived from an EMBL/GenBank/DDBJ whole genome shotgun (WGS) entry which is preliminary data.</text>
</comment>
<dbReference type="Pfam" id="PF17283">
    <property type="entry name" value="Zn_ribbon_SprT"/>
    <property type="match status" value="1"/>
</dbReference>
<comment type="subcellular location">
    <subcellularLocation>
        <location evidence="4">Cytoplasm</location>
    </subcellularLocation>
</comment>
<evidence type="ECO:0000313" key="7">
    <source>
        <dbReference type="Proteomes" id="UP000664601"/>
    </source>
</evidence>
<gene>
    <name evidence="6" type="ORF">JZO70_04930</name>
</gene>
<keyword evidence="3 4" id="KW-0862">Zinc</keyword>
<dbReference type="HAMAP" id="MF_00745">
    <property type="entry name" value="SprT_like"/>
    <property type="match status" value="1"/>
</dbReference>
<comment type="similarity">
    <text evidence="4">Belongs to the SprT family.</text>
</comment>
<keyword evidence="1 4" id="KW-0963">Cytoplasm</keyword>
<proteinExistence type="inferred from homology"/>
<evidence type="ECO:0000256" key="2">
    <source>
        <dbReference type="ARBA" id="ARBA00022723"/>
    </source>
</evidence>
<feature type="binding site" evidence="4">
    <location>
        <position position="67"/>
    </location>
    <ligand>
        <name>Zn(2+)</name>
        <dbReference type="ChEBI" id="CHEBI:29105"/>
    </ligand>
</feature>
<keyword evidence="7" id="KW-1185">Reference proteome</keyword>
<evidence type="ECO:0000256" key="4">
    <source>
        <dbReference type="HAMAP-Rule" id="MF_00745"/>
    </source>
</evidence>
<feature type="domain" description="SprT-like" evidence="5">
    <location>
        <begin position="4"/>
        <end position="144"/>
    </location>
</feature>
<dbReference type="Gene3D" id="3.30.2010.10">
    <property type="entry name" value="Metalloproteases ('zincins'), catalytic domain"/>
    <property type="match status" value="1"/>
</dbReference>